<keyword evidence="1" id="KW-1133">Transmembrane helix</keyword>
<evidence type="ECO:0000256" key="1">
    <source>
        <dbReference type="SAM" id="Phobius"/>
    </source>
</evidence>
<dbReference type="EMBL" id="FMUE01000001">
    <property type="protein sequence ID" value="SCX00738.1"/>
    <property type="molecule type" value="Genomic_DNA"/>
</dbReference>
<dbReference type="RefSeq" id="WP_143239256.1">
    <property type="nucleotide sequence ID" value="NZ_FMUE01000001.1"/>
</dbReference>
<protein>
    <recommendedName>
        <fullName evidence="4">Transmembrane protein</fullName>
    </recommendedName>
</protein>
<proteinExistence type="predicted"/>
<dbReference type="AlphaFoldDB" id="A0A1R3T7K0"/>
<evidence type="ECO:0000313" key="2">
    <source>
        <dbReference type="EMBL" id="SCX00738.1"/>
    </source>
</evidence>
<dbReference type="Proteomes" id="UP000187891">
    <property type="component" value="Unassembled WGS sequence"/>
</dbReference>
<gene>
    <name evidence="2" type="ORF">DSM25559_0066</name>
</gene>
<organism evidence="2 3">
    <name type="scientific">Agrobacterium rosae</name>
    <dbReference type="NCBI Taxonomy" id="1972867"/>
    <lineage>
        <taxon>Bacteria</taxon>
        <taxon>Pseudomonadati</taxon>
        <taxon>Pseudomonadota</taxon>
        <taxon>Alphaproteobacteria</taxon>
        <taxon>Hyphomicrobiales</taxon>
        <taxon>Rhizobiaceae</taxon>
        <taxon>Rhizobium/Agrobacterium group</taxon>
        <taxon>Agrobacterium</taxon>
    </lineage>
</organism>
<keyword evidence="1" id="KW-0812">Transmembrane</keyword>
<name>A0A1R3T7K0_9HYPH</name>
<sequence>MKATILFKDDHFVRPETTRKPRRLGANDNLRSLEFEMQDQERDWLVPCLFAAAFCGFAVFIFVPLW</sequence>
<evidence type="ECO:0000313" key="3">
    <source>
        <dbReference type="Proteomes" id="UP000187891"/>
    </source>
</evidence>
<evidence type="ECO:0008006" key="4">
    <source>
        <dbReference type="Google" id="ProtNLM"/>
    </source>
</evidence>
<reference evidence="3" key="1">
    <citation type="submission" date="2016-10" db="EMBL/GenBank/DDBJ databases">
        <authorList>
            <person name="Wibberg D."/>
        </authorList>
    </citation>
    <scope>NUCLEOTIDE SEQUENCE [LARGE SCALE GENOMIC DNA]</scope>
</reference>
<feature type="transmembrane region" description="Helical" evidence="1">
    <location>
        <begin position="44"/>
        <end position="65"/>
    </location>
</feature>
<keyword evidence="1" id="KW-0472">Membrane</keyword>
<accession>A0A1R3T7K0</accession>